<accession>A0A0V1LGK5</accession>
<dbReference type="OrthoDB" id="10435822at2759"/>
<reference evidence="2 3" key="1">
    <citation type="submission" date="2015-05" db="EMBL/GenBank/DDBJ databases">
        <title>Evolution of Trichinella species and genotypes.</title>
        <authorList>
            <person name="Korhonen P.K."/>
            <person name="Edoardo P."/>
            <person name="Giuseppe L.R."/>
            <person name="Gasser R.B."/>
        </authorList>
    </citation>
    <scope>NUCLEOTIDE SEQUENCE [LARGE SCALE GENOMIC DNA]</scope>
    <source>
        <strain evidence="2">ISS10</strain>
    </source>
</reference>
<sequence>MKNNGAKFSVYTVNRCVRVQTKYKQLVDFDVVQLALSEINIQFCAHPRWGVLCQLCYRKHLLALHQYHAFQLVLIEMHLILLIGLSLRFKNVTKPKLTCSKNQLYNKDYITKQLFSIGHLDTEQLFLFNPTAQQQQQQQQQQQHQALICLMQMHTISRFHPFSAGKNLDNFLFHFTTSSPLERTD</sequence>
<comment type="caution">
    <text evidence="2">The sequence shown here is derived from an EMBL/GenBank/DDBJ whole genome shotgun (WGS) entry which is preliminary data.</text>
</comment>
<feature type="transmembrane region" description="Helical" evidence="1">
    <location>
        <begin position="67"/>
        <end position="87"/>
    </location>
</feature>
<dbReference type="EMBL" id="JYDW01000056">
    <property type="protein sequence ID" value="KRZ58492.1"/>
    <property type="molecule type" value="Genomic_DNA"/>
</dbReference>
<keyword evidence="3" id="KW-1185">Reference proteome</keyword>
<keyword evidence="1" id="KW-0472">Membrane</keyword>
<dbReference type="Proteomes" id="UP000054721">
    <property type="component" value="Unassembled WGS sequence"/>
</dbReference>
<evidence type="ECO:0000313" key="3">
    <source>
        <dbReference type="Proteomes" id="UP000054721"/>
    </source>
</evidence>
<organism evidence="2 3">
    <name type="scientific">Trichinella nativa</name>
    <dbReference type="NCBI Taxonomy" id="6335"/>
    <lineage>
        <taxon>Eukaryota</taxon>
        <taxon>Metazoa</taxon>
        <taxon>Ecdysozoa</taxon>
        <taxon>Nematoda</taxon>
        <taxon>Enoplea</taxon>
        <taxon>Dorylaimia</taxon>
        <taxon>Trichinellida</taxon>
        <taxon>Trichinellidae</taxon>
        <taxon>Trichinella</taxon>
    </lineage>
</organism>
<protein>
    <submittedName>
        <fullName evidence="2">Uncharacterized protein</fullName>
    </submittedName>
</protein>
<keyword evidence="1" id="KW-0812">Transmembrane</keyword>
<proteinExistence type="predicted"/>
<dbReference type="AlphaFoldDB" id="A0A0V1LGK5"/>
<keyword evidence="1" id="KW-1133">Transmembrane helix</keyword>
<gene>
    <name evidence="2" type="ORF">T02_11347</name>
</gene>
<evidence type="ECO:0000313" key="2">
    <source>
        <dbReference type="EMBL" id="KRZ58492.1"/>
    </source>
</evidence>
<name>A0A0V1LGK5_9BILA</name>
<evidence type="ECO:0000256" key="1">
    <source>
        <dbReference type="SAM" id="Phobius"/>
    </source>
</evidence>